<evidence type="ECO:0000256" key="2">
    <source>
        <dbReference type="RuleBase" id="RU362097"/>
    </source>
</evidence>
<dbReference type="RefSeq" id="WP_111514730.1">
    <property type="nucleotide sequence ID" value="NZ_QFYR01000001.1"/>
</dbReference>
<dbReference type="GO" id="GO:0015562">
    <property type="term" value="F:efflux transmembrane transporter activity"/>
    <property type="evidence" value="ECO:0007669"/>
    <property type="project" value="InterPro"/>
</dbReference>
<dbReference type="PROSITE" id="PS51257">
    <property type="entry name" value="PROKAR_LIPOPROTEIN"/>
    <property type="match status" value="1"/>
</dbReference>
<dbReference type="GO" id="GO:0005886">
    <property type="term" value="C:plasma membrane"/>
    <property type="evidence" value="ECO:0007669"/>
    <property type="project" value="UniProtKB-SubCell"/>
</dbReference>
<dbReference type="SUPFAM" id="SSF56954">
    <property type="entry name" value="Outer membrane efflux proteins (OEP)"/>
    <property type="match status" value="1"/>
</dbReference>
<keyword evidence="3" id="KW-0175">Coiled coil</keyword>
<keyword evidence="5" id="KW-1185">Reference proteome</keyword>
<name>A0A328ATI6_9CAUL</name>
<keyword evidence="2" id="KW-0564">Palmitate</keyword>
<sequence length="476" mass="50865">MRSLPILLLIGSTALAGCATSARQADVALPSAFEAVQGAPADAIALDRWWTAFNDPQLTQLVDDALARNTDARTAAARLQEARATRTGSLLQQFFPQGNLTGSARRTETEQLGGQVINIPGFSNTGVSEAYSANFDVSWQLDFFGRFLSARRAANAEVAASRFAYEAARANVAAQVADAYFQARGLAIQVADARETARIQTELSNLATRRAQAGLAASADADRIAGDLAQANAQVAALEAELQAQKRTLLILAGRVVEPTASLNVPPAVGETPPVPASIPSQLLARRPDVREAQARVVSAAGQTALARLAFLPTFTLTPGLGWSRNIQPGFESETANWSIGGAVSQPILDIPRLLAELRAQNARTEQAVIGYERAVQTAFQESEGALVRLDADRRRVALLRDGEVRAARAFEASRIGYQRGLNDLQTTLSAEQSWRATRTQLTSAQVQALRRAVQAYQALGGGWPAQDFPTNAQAR</sequence>
<dbReference type="EMBL" id="QFYR01000001">
    <property type="protein sequence ID" value="RAK58280.1"/>
    <property type="molecule type" value="Genomic_DNA"/>
</dbReference>
<keyword evidence="2" id="KW-0449">Lipoprotein</keyword>
<dbReference type="NCBIfam" id="TIGR01845">
    <property type="entry name" value="outer_NodT"/>
    <property type="match status" value="1"/>
</dbReference>
<comment type="similarity">
    <text evidence="1 2">Belongs to the outer membrane factor (OMF) (TC 1.B.17) family.</text>
</comment>
<dbReference type="Gene3D" id="2.20.200.10">
    <property type="entry name" value="Outer membrane efflux proteins (OEP)"/>
    <property type="match status" value="1"/>
</dbReference>
<dbReference type="InterPro" id="IPR003423">
    <property type="entry name" value="OMP_efflux"/>
</dbReference>
<dbReference type="InterPro" id="IPR010131">
    <property type="entry name" value="MdtP/NodT-like"/>
</dbReference>
<dbReference type="PANTHER" id="PTHR30203">
    <property type="entry name" value="OUTER MEMBRANE CATION EFFLUX PROTEIN"/>
    <property type="match status" value="1"/>
</dbReference>
<feature type="chain" id="PRO_5016194910" evidence="2">
    <location>
        <begin position="25"/>
        <end position="476"/>
    </location>
</feature>
<accession>A0A328ATI6</accession>
<proteinExistence type="inferred from homology"/>
<dbReference type="Pfam" id="PF02321">
    <property type="entry name" value="OEP"/>
    <property type="match status" value="2"/>
</dbReference>
<keyword evidence="2" id="KW-1134">Transmembrane beta strand</keyword>
<feature type="coiled-coil region" evidence="3">
    <location>
        <begin position="221"/>
        <end position="248"/>
    </location>
</feature>
<dbReference type="AlphaFoldDB" id="A0A328ATI6"/>
<reference evidence="5" key="1">
    <citation type="submission" date="2018-05" db="EMBL/GenBank/DDBJ databases">
        <authorList>
            <person name="Li X."/>
        </authorList>
    </citation>
    <scope>NUCLEOTIDE SEQUENCE [LARGE SCALE GENOMIC DNA]</scope>
    <source>
        <strain evidence="5">YIM 73061</strain>
    </source>
</reference>
<feature type="signal peptide" evidence="2">
    <location>
        <begin position="1"/>
        <end position="24"/>
    </location>
</feature>
<keyword evidence="2" id="KW-0732">Signal</keyword>
<keyword evidence="2" id="KW-0472">Membrane</keyword>
<protein>
    <submittedName>
        <fullName evidence="4">TolC family protein</fullName>
    </submittedName>
</protein>
<gene>
    <name evidence="4" type="ORF">DJ018_07860</name>
</gene>
<dbReference type="OrthoDB" id="9770517at2"/>
<comment type="subcellular location">
    <subcellularLocation>
        <location evidence="2">Cell membrane</location>
        <topology evidence="2">Lipid-anchor</topology>
    </subcellularLocation>
</comment>
<comment type="caution">
    <text evidence="4">The sequence shown here is derived from an EMBL/GenBank/DDBJ whole genome shotgun (WGS) entry which is preliminary data.</text>
</comment>
<evidence type="ECO:0000313" key="5">
    <source>
        <dbReference type="Proteomes" id="UP000249725"/>
    </source>
</evidence>
<organism evidence="4 5">
    <name type="scientific">Phenylobacterium deserti</name>
    <dbReference type="NCBI Taxonomy" id="1914756"/>
    <lineage>
        <taxon>Bacteria</taxon>
        <taxon>Pseudomonadati</taxon>
        <taxon>Pseudomonadota</taxon>
        <taxon>Alphaproteobacteria</taxon>
        <taxon>Caulobacterales</taxon>
        <taxon>Caulobacteraceae</taxon>
        <taxon>Phenylobacterium</taxon>
    </lineage>
</organism>
<dbReference type="Proteomes" id="UP000249725">
    <property type="component" value="Unassembled WGS sequence"/>
</dbReference>
<evidence type="ECO:0000313" key="4">
    <source>
        <dbReference type="EMBL" id="RAK58280.1"/>
    </source>
</evidence>
<evidence type="ECO:0000256" key="1">
    <source>
        <dbReference type="ARBA" id="ARBA00007613"/>
    </source>
</evidence>
<dbReference type="Gene3D" id="1.20.1600.10">
    <property type="entry name" value="Outer membrane efflux proteins (OEP)"/>
    <property type="match status" value="1"/>
</dbReference>
<evidence type="ECO:0000256" key="3">
    <source>
        <dbReference type="SAM" id="Coils"/>
    </source>
</evidence>
<keyword evidence="2" id="KW-0812">Transmembrane</keyword>